<evidence type="ECO:0000313" key="2">
    <source>
        <dbReference type="Proteomes" id="UP000524404"/>
    </source>
</evidence>
<reference evidence="1 2" key="1">
    <citation type="submission" date="2020-08" db="EMBL/GenBank/DDBJ databases">
        <title>Functional genomics of gut bacteria from endangered species of beetles.</title>
        <authorList>
            <person name="Carlos-Shanley C."/>
        </authorList>
    </citation>
    <scope>NUCLEOTIDE SEQUENCE [LARGE SCALE GENOMIC DNA]</scope>
    <source>
        <strain evidence="1 2">S00070</strain>
    </source>
</reference>
<dbReference type="Proteomes" id="UP000524404">
    <property type="component" value="Unassembled WGS sequence"/>
</dbReference>
<name>A0A841EYL2_9BACT</name>
<evidence type="ECO:0000313" key="1">
    <source>
        <dbReference type="EMBL" id="MBB6005430.1"/>
    </source>
</evidence>
<accession>A0A841EYL2</accession>
<proteinExistence type="predicted"/>
<organism evidence="1 2">
    <name type="scientific">Arcicella rosea</name>
    <dbReference type="NCBI Taxonomy" id="502909"/>
    <lineage>
        <taxon>Bacteria</taxon>
        <taxon>Pseudomonadati</taxon>
        <taxon>Bacteroidota</taxon>
        <taxon>Cytophagia</taxon>
        <taxon>Cytophagales</taxon>
        <taxon>Flectobacillaceae</taxon>
        <taxon>Arcicella</taxon>
    </lineage>
</organism>
<protein>
    <submittedName>
        <fullName evidence="1">Uncharacterized protein</fullName>
    </submittedName>
</protein>
<gene>
    <name evidence="1" type="ORF">HNP25_004104</name>
</gene>
<dbReference type="EMBL" id="JACHKT010000045">
    <property type="protein sequence ID" value="MBB6005430.1"/>
    <property type="molecule type" value="Genomic_DNA"/>
</dbReference>
<comment type="caution">
    <text evidence="1">The sequence shown here is derived from an EMBL/GenBank/DDBJ whole genome shotgun (WGS) entry which is preliminary data.</text>
</comment>
<keyword evidence="2" id="KW-1185">Reference proteome</keyword>
<sequence length="44" mass="5314">MCFTEKVNWKEFEIGKDYRAFLITKSSVAFVVQYTSLQIFFRNQ</sequence>
<dbReference type="AlphaFoldDB" id="A0A841EYL2"/>